<accession>A0A562QFI7</accession>
<dbReference type="GO" id="GO:0032259">
    <property type="term" value="P:methylation"/>
    <property type="evidence" value="ECO:0007669"/>
    <property type="project" value="UniProtKB-KW"/>
</dbReference>
<dbReference type="InterPro" id="IPR029063">
    <property type="entry name" value="SAM-dependent_MTases_sf"/>
</dbReference>
<dbReference type="InterPro" id="IPR002052">
    <property type="entry name" value="DNA_methylase_N6_adenine_CS"/>
</dbReference>
<evidence type="ECO:0000259" key="4">
    <source>
        <dbReference type="Pfam" id="PF05175"/>
    </source>
</evidence>
<dbReference type="InterPro" id="IPR007848">
    <property type="entry name" value="Small_mtfrase_dom"/>
</dbReference>
<evidence type="ECO:0000256" key="2">
    <source>
        <dbReference type="ARBA" id="ARBA00022679"/>
    </source>
</evidence>
<keyword evidence="3" id="KW-0949">S-adenosyl-L-methionine</keyword>
<name>A0A562QFI7_9PSED</name>
<dbReference type="PANTHER" id="PTHR18895">
    <property type="entry name" value="HEMK METHYLTRANSFERASE"/>
    <property type="match status" value="1"/>
</dbReference>
<protein>
    <submittedName>
        <fullName evidence="5">Methyltransferase family protein</fullName>
    </submittedName>
</protein>
<dbReference type="InterPro" id="IPR050320">
    <property type="entry name" value="N5-glutamine_MTase"/>
</dbReference>
<reference evidence="5 6" key="1">
    <citation type="journal article" date="2015" name="Stand. Genomic Sci.">
        <title>Genomic Encyclopedia of Bacterial and Archaeal Type Strains, Phase III: the genomes of soil and plant-associated and newly described type strains.</title>
        <authorList>
            <person name="Whitman W.B."/>
            <person name="Woyke T."/>
            <person name="Klenk H.P."/>
            <person name="Zhou Y."/>
            <person name="Lilburn T.G."/>
            <person name="Beck B.J."/>
            <person name="De Vos P."/>
            <person name="Vandamme P."/>
            <person name="Eisen J.A."/>
            <person name="Garrity G."/>
            <person name="Hugenholtz P."/>
            <person name="Kyrpides N.C."/>
        </authorList>
    </citation>
    <scope>NUCLEOTIDE SEQUENCE [LARGE SCALE GENOMIC DNA]</scope>
    <source>
        <strain evidence="5 6">CGMCC 1.6858</strain>
    </source>
</reference>
<keyword evidence="2 5" id="KW-0808">Transferase</keyword>
<dbReference type="PROSITE" id="PS00092">
    <property type="entry name" value="N6_MTASE"/>
    <property type="match status" value="1"/>
</dbReference>
<evidence type="ECO:0000313" key="5">
    <source>
        <dbReference type="EMBL" id="TWI55479.1"/>
    </source>
</evidence>
<dbReference type="PANTHER" id="PTHR18895:SF74">
    <property type="entry name" value="MTRF1L RELEASE FACTOR GLUTAMINE METHYLTRANSFERASE"/>
    <property type="match status" value="1"/>
</dbReference>
<dbReference type="GO" id="GO:0036009">
    <property type="term" value="F:protein-glutamine N-methyltransferase activity"/>
    <property type="evidence" value="ECO:0007669"/>
    <property type="project" value="TreeGrafter"/>
</dbReference>
<organism evidence="5 6">
    <name type="scientific">Pseudomonas duriflava</name>
    <dbReference type="NCBI Taxonomy" id="459528"/>
    <lineage>
        <taxon>Bacteria</taxon>
        <taxon>Pseudomonadati</taxon>
        <taxon>Pseudomonadota</taxon>
        <taxon>Gammaproteobacteria</taxon>
        <taxon>Pseudomonadales</taxon>
        <taxon>Pseudomonadaceae</taxon>
        <taxon>Pseudomonas</taxon>
    </lineage>
</organism>
<dbReference type="Gene3D" id="3.40.50.150">
    <property type="entry name" value="Vaccinia Virus protein VP39"/>
    <property type="match status" value="1"/>
</dbReference>
<dbReference type="AlphaFoldDB" id="A0A562QFI7"/>
<keyword evidence="1 5" id="KW-0489">Methyltransferase</keyword>
<evidence type="ECO:0000256" key="3">
    <source>
        <dbReference type="ARBA" id="ARBA00022691"/>
    </source>
</evidence>
<gene>
    <name evidence="5" type="ORF">IQ22_01401</name>
</gene>
<evidence type="ECO:0000256" key="1">
    <source>
        <dbReference type="ARBA" id="ARBA00022603"/>
    </source>
</evidence>
<comment type="caution">
    <text evidence="5">The sequence shown here is derived from an EMBL/GenBank/DDBJ whole genome shotgun (WGS) entry which is preliminary data.</text>
</comment>
<keyword evidence="6" id="KW-1185">Reference proteome</keyword>
<dbReference type="Proteomes" id="UP000316905">
    <property type="component" value="Unassembled WGS sequence"/>
</dbReference>
<dbReference type="GO" id="GO:0003676">
    <property type="term" value="F:nucleic acid binding"/>
    <property type="evidence" value="ECO:0007669"/>
    <property type="project" value="InterPro"/>
</dbReference>
<evidence type="ECO:0000313" key="6">
    <source>
        <dbReference type="Proteomes" id="UP000316905"/>
    </source>
</evidence>
<dbReference type="SUPFAM" id="SSF53335">
    <property type="entry name" value="S-adenosyl-L-methionine-dependent methyltransferases"/>
    <property type="match status" value="1"/>
</dbReference>
<proteinExistence type="predicted"/>
<dbReference type="EMBL" id="VLKY01000004">
    <property type="protein sequence ID" value="TWI55479.1"/>
    <property type="molecule type" value="Genomic_DNA"/>
</dbReference>
<dbReference type="Pfam" id="PF05175">
    <property type="entry name" value="MTS"/>
    <property type="match status" value="1"/>
</dbReference>
<feature type="domain" description="Methyltransferase small" evidence="4">
    <location>
        <begin position="145"/>
        <end position="261"/>
    </location>
</feature>
<sequence length="327" mass="35720">MDIPMLERDALSVSNIPQENPFRPLITMLREMNYRFTTVTPASHARVNRRPGNEWAQDLQGILGWSRPFQQHVVSPQMFEAMQVADILEAHGDGWRSRIRVSTLGDQLFIHSAYPTNEADAVFFGPDTYRFANAIEAQLRFETGQIRRAVDIGSGAGPGAILVALARPDAEVLAVDINEAALRLTRINAELAEAGNVKACYSNLLDAVEGQFDLIVANPPYLVDPSERAYRHGGGPLGAGLSLAILDTALERLASGGTLLLYTGVAMIQGSDPFLEAVQARLANTNTVWRYREIDPDVFGEELDSGVYAQADRIAAVVLTVTQSESL</sequence>
<dbReference type="CDD" id="cd02440">
    <property type="entry name" value="AdoMet_MTases"/>
    <property type="match status" value="1"/>
</dbReference>